<reference evidence="2 3" key="1">
    <citation type="submission" date="2017-10" db="EMBL/GenBank/DDBJ databases">
        <title>The draft genome sequence of Lewinella nigricans NBRC 102662.</title>
        <authorList>
            <person name="Wang K."/>
        </authorList>
    </citation>
    <scope>NUCLEOTIDE SEQUENCE [LARGE SCALE GENOMIC DNA]</scope>
    <source>
        <strain evidence="2 3">NBRC 102662</strain>
    </source>
</reference>
<name>A0A2D0MYN1_FLAN2</name>
<dbReference type="Gene3D" id="3.30.70.100">
    <property type="match status" value="1"/>
</dbReference>
<dbReference type="InterPro" id="IPR007138">
    <property type="entry name" value="ABM_dom"/>
</dbReference>
<dbReference type="OrthoDB" id="1447238at2"/>
<protein>
    <recommendedName>
        <fullName evidence="1">ABM domain-containing protein</fullName>
    </recommendedName>
</protein>
<sequence length="114" mass="12667">MDPLQVIVTMHIHAGKSEELKNIATKCMASSREKDPGTLQYDWYFNPDETVCTVIERYQSSEALLAHIGNLGELFGQILAITDFYPAVFGEPSEALVQATAALQPKVHQLYQAL</sequence>
<dbReference type="Pfam" id="PF03992">
    <property type="entry name" value="ABM"/>
    <property type="match status" value="1"/>
</dbReference>
<keyword evidence="3" id="KW-1185">Reference proteome</keyword>
<gene>
    <name evidence="2" type="ORF">CRP01_37455</name>
</gene>
<comment type="caution">
    <text evidence="2">The sequence shown here is derived from an EMBL/GenBank/DDBJ whole genome shotgun (WGS) entry which is preliminary data.</text>
</comment>
<evidence type="ECO:0000259" key="1">
    <source>
        <dbReference type="Pfam" id="PF03992"/>
    </source>
</evidence>
<dbReference type="Proteomes" id="UP000223913">
    <property type="component" value="Unassembled WGS sequence"/>
</dbReference>
<dbReference type="RefSeq" id="WP_099155224.1">
    <property type="nucleotide sequence ID" value="NZ_PDUD01000056.1"/>
</dbReference>
<dbReference type="SUPFAM" id="SSF54909">
    <property type="entry name" value="Dimeric alpha+beta barrel"/>
    <property type="match status" value="1"/>
</dbReference>
<feature type="domain" description="ABM" evidence="1">
    <location>
        <begin position="6"/>
        <end position="67"/>
    </location>
</feature>
<dbReference type="InterPro" id="IPR011008">
    <property type="entry name" value="Dimeric_a/b-barrel"/>
</dbReference>
<evidence type="ECO:0000313" key="3">
    <source>
        <dbReference type="Proteomes" id="UP000223913"/>
    </source>
</evidence>
<proteinExistence type="predicted"/>
<dbReference type="EMBL" id="PDUD01000056">
    <property type="protein sequence ID" value="PHN01355.1"/>
    <property type="molecule type" value="Genomic_DNA"/>
</dbReference>
<accession>A0A2D0MYN1</accession>
<organism evidence="2 3">
    <name type="scientific">Flavilitoribacter nigricans (strain ATCC 23147 / DSM 23189 / NBRC 102662 / NCIMB 1420 / SS-2)</name>
    <name type="common">Lewinella nigricans</name>
    <dbReference type="NCBI Taxonomy" id="1122177"/>
    <lineage>
        <taxon>Bacteria</taxon>
        <taxon>Pseudomonadati</taxon>
        <taxon>Bacteroidota</taxon>
        <taxon>Saprospiria</taxon>
        <taxon>Saprospirales</taxon>
        <taxon>Lewinellaceae</taxon>
        <taxon>Flavilitoribacter</taxon>
    </lineage>
</organism>
<dbReference type="AlphaFoldDB" id="A0A2D0MYN1"/>
<evidence type="ECO:0000313" key="2">
    <source>
        <dbReference type="EMBL" id="PHN01355.1"/>
    </source>
</evidence>